<keyword evidence="4" id="KW-0186">Copper</keyword>
<dbReference type="Pfam" id="PF04234">
    <property type="entry name" value="CopC"/>
    <property type="match status" value="1"/>
</dbReference>
<evidence type="ECO:0000256" key="4">
    <source>
        <dbReference type="ARBA" id="ARBA00023008"/>
    </source>
</evidence>
<evidence type="ECO:0000256" key="2">
    <source>
        <dbReference type="ARBA" id="ARBA00022723"/>
    </source>
</evidence>
<feature type="domain" description="CopC" evidence="7">
    <location>
        <begin position="33"/>
        <end position="127"/>
    </location>
</feature>
<dbReference type="PANTHER" id="PTHR34820:SF4">
    <property type="entry name" value="INNER MEMBRANE PROTEIN YEBZ"/>
    <property type="match status" value="1"/>
</dbReference>
<feature type="signal peptide" evidence="6">
    <location>
        <begin position="1"/>
        <end position="32"/>
    </location>
</feature>
<comment type="caution">
    <text evidence="8">The sequence shown here is derived from an EMBL/GenBank/DDBJ whole genome shotgun (WGS) entry which is preliminary data.</text>
</comment>
<dbReference type="Proteomes" id="UP000715441">
    <property type="component" value="Unassembled WGS sequence"/>
</dbReference>
<keyword evidence="5" id="KW-0812">Transmembrane</keyword>
<dbReference type="Gene3D" id="2.60.40.1220">
    <property type="match status" value="1"/>
</dbReference>
<name>A0ABX1J5C0_9PSEU</name>
<feature type="chain" id="PRO_5047033063" evidence="6">
    <location>
        <begin position="33"/>
        <end position="178"/>
    </location>
</feature>
<keyword evidence="5" id="KW-1133">Transmembrane helix</keyword>
<comment type="subcellular location">
    <subcellularLocation>
        <location evidence="1">Cell envelope</location>
    </subcellularLocation>
</comment>
<evidence type="ECO:0000256" key="1">
    <source>
        <dbReference type="ARBA" id="ARBA00004196"/>
    </source>
</evidence>
<dbReference type="EMBL" id="JAAXLS010000005">
    <property type="protein sequence ID" value="NKQ53482.1"/>
    <property type="molecule type" value="Genomic_DNA"/>
</dbReference>
<dbReference type="InterPro" id="IPR032694">
    <property type="entry name" value="CopC/D"/>
</dbReference>
<dbReference type="SUPFAM" id="SSF81296">
    <property type="entry name" value="E set domains"/>
    <property type="match status" value="1"/>
</dbReference>
<accession>A0ABX1J5C0</accession>
<evidence type="ECO:0000313" key="8">
    <source>
        <dbReference type="EMBL" id="NKQ53482.1"/>
    </source>
</evidence>
<keyword evidence="5" id="KW-0472">Membrane</keyword>
<protein>
    <submittedName>
        <fullName evidence="8">Copper resistance protein CopC</fullName>
    </submittedName>
</protein>
<dbReference type="PANTHER" id="PTHR34820">
    <property type="entry name" value="INNER MEMBRANE PROTEIN YEBZ"/>
    <property type="match status" value="1"/>
</dbReference>
<evidence type="ECO:0000256" key="6">
    <source>
        <dbReference type="SAM" id="SignalP"/>
    </source>
</evidence>
<proteinExistence type="predicted"/>
<keyword evidence="9" id="KW-1185">Reference proteome</keyword>
<dbReference type="RefSeq" id="WP_168514421.1">
    <property type="nucleotide sequence ID" value="NZ_JAAXLS010000005.1"/>
</dbReference>
<sequence>MLPKTRNLLIRLCGLVFTVAALLLAGTHAADAHDVLESATPAKNSSVASAPSSVELVFNEPVDDGFNEITVLGPDRTSHWEAGATTVRAETVSVPLRPLGPAGIYTVGYHIVSEDGHPVSGSYTFTLTMPGEGTPAPQVQAAAAAPSTTDSAVPVWVWIAGALVLLAAGVVVARRIAR</sequence>
<evidence type="ECO:0000259" key="7">
    <source>
        <dbReference type="Pfam" id="PF04234"/>
    </source>
</evidence>
<gene>
    <name evidence="8" type="ORF">HFP15_11380</name>
</gene>
<evidence type="ECO:0000256" key="5">
    <source>
        <dbReference type="SAM" id="Phobius"/>
    </source>
</evidence>
<dbReference type="InterPro" id="IPR014756">
    <property type="entry name" value="Ig_E-set"/>
</dbReference>
<keyword evidence="3 6" id="KW-0732">Signal</keyword>
<dbReference type="InterPro" id="IPR007348">
    <property type="entry name" value="CopC_dom"/>
</dbReference>
<evidence type="ECO:0000256" key="3">
    <source>
        <dbReference type="ARBA" id="ARBA00022729"/>
    </source>
</evidence>
<reference evidence="8 9" key="1">
    <citation type="submission" date="2020-04" db="EMBL/GenBank/DDBJ databases">
        <title>Novel species.</title>
        <authorList>
            <person name="Teo W.F.A."/>
            <person name="Lipun K."/>
            <person name="Srisuk N."/>
            <person name="Duangmal K."/>
        </authorList>
    </citation>
    <scope>NUCLEOTIDE SEQUENCE [LARGE SCALE GENOMIC DNA]</scope>
    <source>
        <strain evidence="8 9">K13G38</strain>
    </source>
</reference>
<organism evidence="8 9">
    <name type="scientific">Amycolatopsis acididurans</name>
    <dbReference type="NCBI Taxonomy" id="2724524"/>
    <lineage>
        <taxon>Bacteria</taxon>
        <taxon>Bacillati</taxon>
        <taxon>Actinomycetota</taxon>
        <taxon>Actinomycetes</taxon>
        <taxon>Pseudonocardiales</taxon>
        <taxon>Pseudonocardiaceae</taxon>
        <taxon>Amycolatopsis</taxon>
    </lineage>
</organism>
<keyword evidence="2" id="KW-0479">Metal-binding</keyword>
<feature type="transmembrane region" description="Helical" evidence="5">
    <location>
        <begin position="155"/>
        <end position="173"/>
    </location>
</feature>
<evidence type="ECO:0000313" key="9">
    <source>
        <dbReference type="Proteomes" id="UP000715441"/>
    </source>
</evidence>
<dbReference type="InterPro" id="IPR014755">
    <property type="entry name" value="Cu-Rt/internalin_Ig-like"/>
</dbReference>